<accession>E8R0X0</accession>
<dbReference type="GO" id="GO:0003700">
    <property type="term" value="F:DNA-binding transcription factor activity"/>
    <property type="evidence" value="ECO:0007669"/>
    <property type="project" value="UniProtKB-UniRule"/>
</dbReference>
<keyword evidence="1 7" id="KW-0963">Cytoplasm</keyword>
<keyword evidence="2 7" id="KW-0678">Repressor</keyword>
<evidence type="ECO:0000256" key="8">
    <source>
        <dbReference type="SAM" id="MobiDB-lite"/>
    </source>
</evidence>
<dbReference type="GO" id="GO:0045892">
    <property type="term" value="P:negative regulation of DNA-templated transcription"/>
    <property type="evidence" value="ECO:0007669"/>
    <property type="project" value="InterPro"/>
</dbReference>
<evidence type="ECO:0000256" key="4">
    <source>
        <dbReference type="ARBA" id="ARBA00023027"/>
    </source>
</evidence>
<dbReference type="SMART" id="SM00881">
    <property type="entry name" value="CoA_binding"/>
    <property type="match status" value="1"/>
</dbReference>
<dbReference type="Gene3D" id="3.40.50.720">
    <property type="entry name" value="NAD(P)-binding Rossmann-like Domain"/>
    <property type="match status" value="1"/>
</dbReference>
<sequence length="254" mass="26905">MPTSPRRGLRSTSSTPAVPSGDSTVSPSGVVKRVAPSSGTPASETARTIAPRAVVARAGLYLRQLDAFKGQGVHTVSSRQLGEALNLGDAQVRKDLAWFGQFGHPGVGYDVIDLAESLRAALGLDRVWPVALVGVGNLGRALLRDRGFSQRGFQVECVFDKDPRLVGQRCEGFLVEPVERLAELLAARRIVLVVLCVPADQAQAVAHRAVEGGAKGILNFAPVALSLPPGVDVVPVDLSIHLERLAYHAHHAGR</sequence>
<comment type="function">
    <text evidence="7">Modulates transcription in response to changes in cellular NADH/NAD(+) redox state.</text>
</comment>
<dbReference type="Pfam" id="PF06971">
    <property type="entry name" value="Put_DNA-bind_N"/>
    <property type="match status" value="1"/>
</dbReference>
<dbReference type="NCBIfam" id="NF003995">
    <property type="entry name" value="PRK05472.2-4"/>
    <property type="match status" value="1"/>
</dbReference>
<dbReference type="InterPro" id="IPR036291">
    <property type="entry name" value="NAD(P)-bd_dom_sf"/>
</dbReference>
<dbReference type="NCBIfam" id="NF003996">
    <property type="entry name" value="PRK05472.2-5"/>
    <property type="match status" value="1"/>
</dbReference>
<dbReference type="SUPFAM" id="SSF46785">
    <property type="entry name" value="Winged helix' DNA-binding domain"/>
    <property type="match status" value="1"/>
</dbReference>
<dbReference type="InterPro" id="IPR058236">
    <property type="entry name" value="Rex_actinobacterial-type"/>
</dbReference>
<keyword evidence="5 7" id="KW-0238">DNA-binding</keyword>
<evidence type="ECO:0000313" key="10">
    <source>
        <dbReference type="EMBL" id="ADV62316.1"/>
    </source>
</evidence>
<dbReference type="OrthoDB" id="9784760at2"/>
<dbReference type="PANTHER" id="PTHR35786:SF1">
    <property type="entry name" value="REDOX-SENSING TRANSCRIPTIONAL REPRESSOR REX 1"/>
    <property type="match status" value="1"/>
</dbReference>
<keyword evidence="6 7" id="KW-0804">Transcription</keyword>
<reference key="1">
    <citation type="submission" date="2010-11" db="EMBL/GenBank/DDBJ databases">
        <title>The complete sequence of chromosome of Isophaera pallida ATCC 43644.</title>
        <authorList>
            <consortium name="US DOE Joint Genome Institute (JGI-PGF)"/>
            <person name="Lucas S."/>
            <person name="Copeland A."/>
            <person name="Lapidus A."/>
            <person name="Bruce D."/>
            <person name="Goodwin L."/>
            <person name="Pitluck S."/>
            <person name="Kyrpides N."/>
            <person name="Mavromatis K."/>
            <person name="Pagani I."/>
            <person name="Ivanova N."/>
            <person name="Saunders E."/>
            <person name="Brettin T."/>
            <person name="Detter J.C."/>
            <person name="Han C."/>
            <person name="Tapia R."/>
            <person name="Land M."/>
            <person name="Hauser L."/>
            <person name="Markowitz V."/>
            <person name="Cheng J.-F."/>
            <person name="Hugenholtz P."/>
            <person name="Woyke T."/>
            <person name="Wu D."/>
            <person name="Eisen J.A."/>
        </authorList>
    </citation>
    <scope>NUCLEOTIDE SEQUENCE</scope>
    <source>
        <strain>ATCC 43644</strain>
    </source>
</reference>
<reference evidence="10 11" key="2">
    <citation type="journal article" date="2011" name="Stand. Genomic Sci.">
        <title>Complete genome sequence of Isosphaera pallida type strain (IS1B).</title>
        <authorList>
            <consortium name="US DOE Joint Genome Institute (JGI-PGF)"/>
            <person name="Goker M."/>
            <person name="Cleland D."/>
            <person name="Saunders E."/>
            <person name="Lapidus A."/>
            <person name="Nolan M."/>
            <person name="Lucas S."/>
            <person name="Hammon N."/>
            <person name="Deshpande S."/>
            <person name="Cheng J.F."/>
            <person name="Tapia R."/>
            <person name="Han C."/>
            <person name="Goodwin L."/>
            <person name="Pitluck S."/>
            <person name="Liolios K."/>
            <person name="Pagani I."/>
            <person name="Ivanova N."/>
            <person name="Mavromatis K."/>
            <person name="Pati A."/>
            <person name="Chen A."/>
            <person name="Palaniappan K."/>
            <person name="Land M."/>
            <person name="Hauser L."/>
            <person name="Chang Y.J."/>
            <person name="Jeffries C.D."/>
            <person name="Detter J.C."/>
            <person name="Beck B."/>
            <person name="Woyke T."/>
            <person name="Bristow J."/>
            <person name="Eisen J.A."/>
            <person name="Markowitz V."/>
            <person name="Hugenholtz P."/>
            <person name="Kyrpides N.C."/>
            <person name="Klenk H.P."/>
        </authorList>
    </citation>
    <scope>NUCLEOTIDE SEQUENCE [LARGE SCALE GENOMIC DNA]</scope>
    <source>
        <strain evidence="11">ATCC 43644 / DSM 9630 / IS1B</strain>
    </source>
</reference>
<evidence type="ECO:0000256" key="3">
    <source>
        <dbReference type="ARBA" id="ARBA00023015"/>
    </source>
</evidence>
<dbReference type="EMBL" id="CP002353">
    <property type="protein sequence ID" value="ADV62316.1"/>
    <property type="molecule type" value="Genomic_DNA"/>
</dbReference>
<dbReference type="AlphaFoldDB" id="E8R0X0"/>
<protein>
    <recommendedName>
        <fullName evidence="7">Redox-sensing transcriptional repressor Rex</fullName>
    </recommendedName>
</protein>
<dbReference type="GO" id="GO:0051775">
    <property type="term" value="P:response to redox state"/>
    <property type="evidence" value="ECO:0007669"/>
    <property type="project" value="InterPro"/>
</dbReference>
<dbReference type="NCBIfam" id="NF003994">
    <property type="entry name" value="PRK05472.2-3"/>
    <property type="match status" value="1"/>
</dbReference>
<dbReference type="InterPro" id="IPR036390">
    <property type="entry name" value="WH_DNA-bd_sf"/>
</dbReference>
<dbReference type="InterPro" id="IPR022876">
    <property type="entry name" value="Tscrpt_rep_Rex"/>
</dbReference>
<comment type="similarity">
    <text evidence="7">Belongs to the transcriptional regulatory Rex family.</text>
</comment>
<comment type="subcellular location">
    <subcellularLocation>
        <location evidence="7">Cytoplasm</location>
    </subcellularLocation>
</comment>
<feature type="compositionally biased region" description="Polar residues" evidence="8">
    <location>
        <begin position="37"/>
        <end position="46"/>
    </location>
</feature>
<evidence type="ECO:0000256" key="1">
    <source>
        <dbReference type="ARBA" id="ARBA00022490"/>
    </source>
</evidence>
<dbReference type="KEGG" id="ipa:Isop_1733"/>
<feature type="compositionally biased region" description="Polar residues" evidence="8">
    <location>
        <begin position="10"/>
        <end position="27"/>
    </location>
</feature>
<keyword evidence="4 7" id="KW-0520">NAD</keyword>
<evidence type="ECO:0000256" key="2">
    <source>
        <dbReference type="ARBA" id="ARBA00022491"/>
    </source>
</evidence>
<dbReference type="InParanoid" id="E8R0X0"/>
<dbReference type="NCBIfam" id="NF003993">
    <property type="entry name" value="PRK05472.2-2"/>
    <property type="match status" value="1"/>
</dbReference>
<organism evidence="10 11">
    <name type="scientific">Isosphaera pallida (strain ATCC 43644 / DSM 9630 / IS1B)</name>
    <dbReference type="NCBI Taxonomy" id="575540"/>
    <lineage>
        <taxon>Bacteria</taxon>
        <taxon>Pseudomonadati</taxon>
        <taxon>Planctomycetota</taxon>
        <taxon>Planctomycetia</taxon>
        <taxon>Isosphaerales</taxon>
        <taxon>Isosphaeraceae</taxon>
        <taxon>Isosphaera</taxon>
    </lineage>
</organism>
<dbReference type="InterPro" id="IPR003781">
    <property type="entry name" value="CoA-bd"/>
</dbReference>
<feature type="binding site" evidence="7">
    <location>
        <begin position="134"/>
        <end position="139"/>
    </location>
    <ligand>
        <name>NAD(+)</name>
        <dbReference type="ChEBI" id="CHEBI:57540"/>
    </ligand>
</feature>
<gene>
    <name evidence="7" type="primary">rex</name>
    <name evidence="10" type="ordered locus">Isop_1733</name>
</gene>
<feature type="domain" description="CoA-binding" evidence="9">
    <location>
        <begin position="123"/>
        <end position="224"/>
    </location>
</feature>
<dbReference type="InterPro" id="IPR036388">
    <property type="entry name" value="WH-like_DNA-bd_sf"/>
</dbReference>
<evidence type="ECO:0000256" key="7">
    <source>
        <dbReference type="HAMAP-Rule" id="MF_01131"/>
    </source>
</evidence>
<evidence type="ECO:0000256" key="6">
    <source>
        <dbReference type="ARBA" id="ARBA00023163"/>
    </source>
</evidence>
<dbReference type="GO" id="GO:0005737">
    <property type="term" value="C:cytoplasm"/>
    <property type="evidence" value="ECO:0007669"/>
    <property type="project" value="UniProtKB-SubCell"/>
</dbReference>
<comment type="subunit">
    <text evidence="7">Homodimer.</text>
</comment>
<dbReference type="NCBIfam" id="NF003992">
    <property type="entry name" value="PRK05472.2-1"/>
    <property type="match status" value="1"/>
</dbReference>
<dbReference type="eggNOG" id="COG2344">
    <property type="taxonomic scope" value="Bacteria"/>
</dbReference>
<dbReference type="InterPro" id="IPR009718">
    <property type="entry name" value="Rex_DNA-bd_C_dom"/>
</dbReference>
<evidence type="ECO:0000259" key="9">
    <source>
        <dbReference type="SMART" id="SM00881"/>
    </source>
</evidence>
<dbReference type="HOGENOM" id="CLU_061534_0_1_0"/>
<keyword evidence="3 7" id="KW-0805">Transcription regulation</keyword>
<dbReference type="HAMAP" id="MF_01131">
    <property type="entry name" value="Rex"/>
    <property type="match status" value="1"/>
</dbReference>
<dbReference type="SUPFAM" id="SSF51735">
    <property type="entry name" value="NAD(P)-binding Rossmann-fold domains"/>
    <property type="match status" value="1"/>
</dbReference>
<dbReference type="PANTHER" id="PTHR35786">
    <property type="entry name" value="REDOX-SENSING TRANSCRIPTIONAL REPRESSOR REX"/>
    <property type="match status" value="1"/>
</dbReference>
<keyword evidence="11" id="KW-1185">Reference proteome</keyword>
<dbReference type="Gene3D" id="1.10.10.10">
    <property type="entry name" value="Winged helix-like DNA-binding domain superfamily/Winged helix DNA-binding domain"/>
    <property type="match status" value="1"/>
</dbReference>
<dbReference type="GO" id="GO:0003677">
    <property type="term" value="F:DNA binding"/>
    <property type="evidence" value="ECO:0007669"/>
    <property type="project" value="UniProtKB-UniRule"/>
</dbReference>
<name>E8R0X0_ISOPI</name>
<feature type="region of interest" description="Disordered" evidence="8">
    <location>
        <begin position="1"/>
        <end position="46"/>
    </location>
</feature>
<dbReference type="Proteomes" id="UP000008631">
    <property type="component" value="Chromosome"/>
</dbReference>
<evidence type="ECO:0000313" key="11">
    <source>
        <dbReference type="Proteomes" id="UP000008631"/>
    </source>
</evidence>
<feature type="DNA-binding region" description="H-T-H motif" evidence="7">
    <location>
        <begin position="60"/>
        <end position="99"/>
    </location>
</feature>
<dbReference type="Pfam" id="PF02629">
    <property type="entry name" value="CoA_binding"/>
    <property type="match status" value="1"/>
</dbReference>
<proteinExistence type="inferred from homology"/>
<evidence type="ECO:0000256" key="5">
    <source>
        <dbReference type="ARBA" id="ARBA00023125"/>
    </source>
</evidence>
<dbReference type="STRING" id="575540.Isop_1733"/>